<dbReference type="HOGENOM" id="CLU_045683_0_0_4"/>
<dbReference type="GeneID" id="24116988"/>
<dbReference type="Gene3D" id="3.40.190.150">
    <property type="entry name" value="Bordetella uptake gene, domain 1"/>
    <property type="match status" value="1"/>
</dbReference>
<keyword evidence="2" id="KW-0732">Signal</keyword>
<feature type="signal peptide" evidence="2">
    <location>
        <begin position="1"/>
        <end position="25"/>
    </location>
</feature>
<feature type="chain" id="PRO_5002732458" description="Tripartite tricarboxylate transporter substrate binding protein" evidence="2">
    <location>
        <begin position="26"/>
        <end position="337"/>
    </location>
</feature>
<comment type="similarity">
    <text evidence="1">Belongs to the UPF0065 (bug) family.</text>
</comment>
<dbReference type="InterPro" id="IPR042100">
    <property type="entry name" value="Bug_dom1"/>
</dbReference>
<sequence length="337" mass="34708">MTKRMKALKAAVAAAALAGMPLAYAAGAAGAAGTAGAGSYPERPIRLVVPYAVGGATDVIARVAARYLGETLGQPVVVENRPGAGGSTGSAYAAKQPADGYTLVMMVESSHAVNPNVYAKPAYDPVKDFTPITNIANVPGVMVVSAGSAYKSAKDVSDAARAAPGKLNYGSSGNGGLSHLSGALFGSTTGTTLTHVPYKGLGPALNDLMAGQLDVVFDNMPSSGALIAGGQLRALAVSSPVRLPALPGVPTYAEAGLKPMNDMSWYGLGAPARLDPAILARLSEAMRKTLQKPELIKTIEQQGAVVDFQEPAQFRQTVERSNRAWSQLIRDIGFEKL</sequence>
<dbReference type="AlphaFoldDB" id="A9BS37"/>
<reference evidence="3 4" key="1">
    <citation type="journal article" date="2004" name="Appl. Environ. Microbiol.">
        <title>Mineralization of individual congeners of linear alkylbenzenesulfonate by defined pairs of heterotrophic bacteria.</title>
        <authorList>
            <person name="Schleheck D."/>
            <person name="Knepper T.P."/>
            <person name="Fischer K."/>
            <person name="Cook A.M."/>
        </authorList>
    </citation>
    <scope>NUCLEOTIDE SEQUENCE [LARGE SCALE GENOMIC DNA]</scope>
    <source>
        <strain evidence="4">DSM 14801 / SPH-1</strain>
    </source>
</reference>
<evidence type="ECO:0000313" key="4">
    <source>
        <dbReference type="Proteomes" id="UP000000784"/>
    </source>
</evidence>
<accession>A9BS37</accession>
<dbReference type="InterPro" id="IPR006311">
    <property type="entry name" value="TAT_signal"/>
</dbReference>
<gene>
    <name evidence="3" type="ordered locus">Daci_0801</name>
</gene>
<dbReference type="EMBL" id="CP000884">
    <property type="protein sequence ID" value="ABX33447.1"/>
    <property type="molecule type" value="Genomic_DNA"/>
</dbReference>
<dbReference type="PANTHER" id="PTHR42928">
    <property type="entry name" value="TRICARBOXYLATE-BINDING PROTEIN"/>
    <property type="match status" value="1"/>
</dbReference>
<name>A9BS37_DELAS</name>
<dbReference type="PIRSF" id="PIRSF017082">
    <property type="entry name" value="YflP"/>
    <property type="match status" value="1"/>
</dbReference>
<evidence type="ECO:0000256" key="1">
    <source>
        <dbReference type="ARBA" id="ARBA00006987"/>
    </source>
</evidence>
<dbReference type="CDD" id="cd07012">
    <property type="entry name" value="PBP2_Bug_TTT"/>
    <property type="match status" value="1"/>
</dbReference>
<dbReference type="KEGG" id="dac:Daci_0801"/>
<proteinExistence type="inferred from homology"/>
<dbReference type="Proteomes" id="UP000000784">
    <property type="component" value="Chromosome"/>
</dbReference>
<organism evidence="3 4">
    <name type="scientific">Delftia acidovorans (strain DSM 14801 / SPH-1)</name>
    <dbReference type="NCBI Taxonomy" id="398578"/>
    <lineage>
        <taxon>Bacteria</taxon>
        <taxon>Pseudomonadati</taxon>
        <taxon>Pseudomonadota</taxon>
        <taxon>Betaproteobacteria</taxon>
        <taxon>Burkholderiales</taxon>
        <taxon>Comamonadaceae</taxon>
        <taxon>Delftia</taxon>
    </lineage>
</organism>
<reference evidence="4" key="2">
    <citation type="submission" date="2007-11" db="EMBL/GenBank/DDBJ databases">
        <title>Complete sequence of Delftia acidovorans DSM 14801 / SPH-1.</title>
        <authorList>
            <person name="Copeland A."/>
            <person name="Lucas S."/>
            <person name="Lapidus A."/>
            <person name="Barry K."/>
            <person name="Glavina del Rio T."/>
            <person name="Dalin E."/>
            <person name="Tice H."/>
            <person name="Pitluck S."/>
            <person name="Lowry S."/>
            <person name="Clum A."/>
            <person name="Schmutz J."/>
            <person name="Larimer F."/>
            <person name="Land M."/>
            <person name="Hauser L."/>
            <person name="Kyrpides N."/>
            <person name="Kim E."/>
            <person name="Schleheck D."/>
            <person name="Richardson P."/>
        </authorList>
    </citation>
    <scope>NUCLEOTIDE SEQUENCE [LARGE SCALE GENOMIC DNA]</scope>
    <source>
        <strain evidence="4">DSM 14801 / SPH-1</strain>
    </source>
</reference>
<dbReference type="Gene3D" id="3.40.190.10">
    <property type="entry name" value="Periplasmic binding protein-like II"/>
    <property type="match status" value="1"/>
</dbReference>
<evidence type="ECO:0000313" key="3">
    <source>
        <dbReference type="EMBL" id="ABX33447.1"/>
    </source>
</evidence>
<dbReference type="STRING" id="398578.Daci_0801"/>
<evidence type="ECO:0008006" key="5">
    <source>
        <dbReference type="Google" id="ProtNLM"/>
    </source>
</evidence>
<dbReference type="InterPro" id="IPR005064">
    <property type="entry name" value="BUG"/>
</dbReference>
<evidence type="ECO:0000256" key="2">
    <source>
        <dbReference type="SAM" id="SignalP"/>
    </source>
</evidence>
<dbReference type="Pfam" id="PF03401">
    <property type="entry name" value="TctC"/>
    <property type="match status" value="1"/>
</dbReference>
<keyword evidence="4" id="KW-1185">Reference proteome</keyword>
<dbReference type="PROSITE" id="PS51318">
    <property type="entry name" value="TAT"/>
    <property type="match status" value="1"/>
</dbReference>
<dbReference type="eggNOG" id="COG3181">
    <property type="taxonomic scope" value="Bacteria"/>
</dbReference>
<dbReference type="PANTHER" id="PTHR42928:SF5">
    <property type="entry name" value="BLR1237 PROTEIN"/>
    <property type="match status" value="1"/>
</dbReference>
<protein>
    <recommendedName>
        <fullName evidence="5">Tripartite tricarboxylate transporter substrate binding protein</fullName>
    </recommendedName>
</protein>
<dbReference type="RefSeq" id="WP_012202733.1">
    <property type="nucleotide sequence ID" value="NC_010002.1"/>
</dbReference>
<dbReference type="SUPFAM" id="SSF53850">
    <property type="entry name" value="Periplasmic binding protein-like II"/>
    <property type="match status" value="1"/>
</dbReference>